<evidence type="ECO:0000259" key="1">
    <source>
        <dbReference type="Pfam" id="PF12728"/>
    </source>
</evidence>
<dbReference type="RefSeq" id="WP_101821347.1">
    <property type="nucleotide sequence ID" value="NZ_PKJC01000016.1"/>
</dbReference>
<sequence length="180" mass="19831">MATQTQALASETFLPEHAEQLAPVLSFLQAHERSAGATAQPSYALVGVNEHDRIELPENLHQVLKRVVEAMSQGRAVTVAPQSMTLTTQQAADLLGVSRPTIVRLINDGQIAAERVGNRHRLLLDDVLAYRDARRTRQYDAIAATSVPINVEDDPEVIRRQLREARKAVAARRKTAKRAG</sequence>
<dbReference type="AlphaFoldDB" id="A0A2I1R4V5"/>
<evidence type="ECO:0000313" key="3">
    <source>
        <dbReference type="Proteomes" id="UP000234662"/>
    </source>
</evidence>
<name>A0A2I1R4V5_9ACTN</name>
<keyword evidence="2" id="KW-0238">DNA-binding</keyword>
<accession>A0A2I1R4V5</accession>
<dbReference type="InterPro" id="IPR009061">
    <property type="entry name" value="DNA-bd_dom_put_sf"/>
</dbReference>
<dbReference type="SUPFAM" id="SSF46955">
    <property type="entry name" value="Putative DNA-binding domain"/>
    <property type="match status" value="1"/>
</dbReference>
<dbReference type="GO" id="GO:0003677">
    <property type="term" value="F:DNA binding"/>
    <property type="evidence" value="ECO:0007669"/>
    <property type="project" value="UniProtKB-KW"/>
</dbReference>
<dbReference type="Proteomes" id="UP000234662">
    <property type="component" value="Unassembled WGS sequence"/>
</dbReference>
<comment type="caution">
    <text evidence="2">The sequence shown here is derived from an EMBL/GenBank/DDBJ whole genome shotgun (WGS) entry which is preliminary data.</text>
</comment>
<gene>
    <name evidence="2" type="ORF">CYJ73_18320</name>
</gene>
<dbReference type="InterPro" id="IPR010093">
    <property type="entry name" value="SinI_DNA-bd"/>
</dbReference>
<feature type="domain" description="Helix-turn-helix" evidence="1">
    <location>
        <begin position="86"/>
        <end position="134"/>
    </location>
</feature>
<protein>
    <submittedName>
        <fullName evidence="2">DNA-binding protein</fullName>
    </submittedName>
</protein>
<dbReference type="InterPro" id="IPR041657">
    <property type="entry name" value="HTH_17"/>
</dbReference>
<evidence type="ECO:0000313" key="2">
    <source>
        <dbReference type="EMBL" id="PKZ64157.1"/>
    </source>
</evidence>
<organism evidence="2 3">
    <name type="scientific">Gordonia terrae</name>
    <dbReference type="NCBI Taxonomy" id="2055"/>
    <lineage>
        <taxon>Bacteria</taxon>
        <taxon>Bacillati</taxon>
        <taxon>Actinomycetota</taxon>
        <taxon>Actinomycetes</taxon>
        <taxon>Mycobacteriales</taxon>
        <taxon>Gordoniaceae</taxon>
        <taxon>Gordonia</taxon>
    </lineage>
</organism>
<reference evidence="2 3" key="1">
    <citation type="submission" date="2017-12" db="EMBL/GenBank/DDBJ databases">
        <title>Phylogenetic diversity of female urinary microbiome.</title>
        <authorList>
            <person name="Thomas-White K."/>
            <person name="Wolfe A.J."/>
        </authorList>
    </citation>
    <scope>NUCLEOTIDE SEQUENCE [LARGE SCALE GENOMIC DNA]</scope>
    <source>
        <strain evidence="2 3">UMB0777</strain>
    </source>
</reference>
<dbReference type="Pfam" id="PF12728">
    <property type="entry name" value="HTH_17"/>
    <property type="match status" value="1"/>
</dbReference>
<dbReference type="EMBL" id="PKJC01000016">
    <property type="protein sequence ID" value="PKZ64157.1"/>
    <property type="molecule type" value="Genomic_DNA"/>
</dbReference>
<proteinExistence type="predicted"/>
<dbReference type="NCBIfam" id="TIGR01764">
    <property type="entry name" value="excise"/>
    <property type="match status" value="1"/>
</dbReference>